<name>A0ACB8R643_9AGAM</name>
<comment type="caution">
    <text evidence="1">The sequence shown here is derived from an EMBL/GenBank/DDBJ whole genome shotgun (WGS) entry which is preliminary data.</text>
</comment>
<evidence type="ECO:0000313" key="2">
    <source>
        <dbReference type="Proteomes" id="UP000814033"/>
    </source>
</evidence>
<dbReference type="EMBL" id="MU276334">
    <property type="protein sequence ID" value="KAI0039240.1"/>
    <property type="molecule type" value="Genomic_DNA"/>
</dbReference>
<keyword evidence="2" id="KW-1185">Reference proteome</keyword>
<protein>
    <submittedName>
        <fullName evidence="1">Uncharacterized protein</fullName>
    </submittedName>
</protein>
<organism evidence="1 2">
    <name type="scientific">Auriscalpium vulgare</name>
    <dbReference type="NCBI Taxonomy" id="40419"/>
    <lineage>
        <taxon>Eukaryota</taxon>
        <taxon>Fungi</taxon>
        <taxon>Dikarya</taxon>
        <taxon>Basidiomycota</taxon>
        <taxon>Agaricomycotina</taxon>
        <taxon>Agaricomycetes</taxon>
        <taxon>Russulales</taxon>
        <taxon>Auriscalpiaceae</taxon>
        <taxon>Auriscalpium</taxon>
    </lineage>
</organism>
<reference evidence="1" key="2">
    <citation type="journal article" date="2022" name="New Phytol.">
        <title>Evolutionary transition to the ectomycorrhizal habit in the genomes of a hyperdiverse lineage of mushroom-forming fungi.</title>
        <authorList>
            <person name="Looney B."/>
            <person name="Miyauchi S."/>
            <person name="Morin E."/>
            <person name="Drula E."/>
            <person name="Courty P.E."/>
            <person name="Kohler A."/>
            <person name="Kuo A."/>
            <person name="LaButti K."/>
            <person name="Pangilinan J."/>
            <person name="Lipzen A."/>
            <person name="Riley R."/>
            <person name="Andreopoulos W."/>
            <person name="He G."/>
            <person name="Johnson J."/>
            <person name="Nolan M."/>
            <person name="Tritt A."/>
            <person name="Barry K.W."/>
            <person name="Grigoriev I.V."/>
            <person name="Nagy L.G."/>
            <person name="Hibbett D."/>
            <person name="Henrissat B."/>
            <person name="Matheny P.B."/>
            <person name="Labbe J."/>
            <person name="Martin F.M."/>
        </authorList>
    </citation>
    <scope>NUCLEOTIDE SEQUENCE</scope>
    <source>
        <strain evidence="1">FP105234-sp</strain>
    </source>
</reference>
<reference evidence="1" key="1">
    <citation type="submission" date="2021-02" db="EMBL/GenBank/DDBJ databases">
        <authorList>
            <consortium name="DOE Joint Genome Institute"/>
            <person name="Ahrendt S."/>
            <person name="Looney B.P."/>
            <person name="Miyauchi S."/>
            <person name="Morin E."/>
            <person name="Drula E."/>
            <person name="Courty P.E."/>
            <person name="Chicoki N."/>
            <person name="Fauchery L."/>
            <person name="Kohler A."/>
            <person name="Kuo A."/>
            <person name="Labutti K."/>
            <person name="Pangilinan J."/>
            <person name="Lipzen A."/>
            <person name="Riley R."/>
            <person name="Andreopoulos W."/>
            <person name="He G."/>
            <person name="Johnson J."/>
            <person name="Barry K.W."/>
            <person name="Grigoriev I.V."/>
            <person name="Nagy L."/>
            <person name="Hibbett D."/>
            <person name="Henrissat B."/>
            <person name="Matheny P.B."/>
            <person name="Labbe J."/>
            <person name="Martin F."/>
        </authorList>
    </citation>
    <scope>NUCLEOTIDE SEQUENCE</scope>
    <source>
        <strain evidence="1">FP105234-sp</strain>
    </source>
</reference>
<accession>A0ACB8R643</accession>
<sequence length="106" mass="11610">MKSFSFSALISRLPQRRVVSSKADQPSHEDSSQTRAAIETSLALLREIGEISVQVPYIKGAAGVLLRIIMISDTLSMHKNQRNELKDNMLISASHFEIVATGAGEN</sequence>
<dbReference type="Proteomes" id="UP000814033">
    <property type="component" value="Unassembled WGS sequence"/>
</dbReference>
<evidence type="ECO:0000313" key="1">
    <source>
        <dbReference type="EMBL" id="KAI0039240.1"/>
    </source>
</evidence>
<gene>
    <name evidence="1" type="ORF">FA95DRAFT_1043418</name>
</gene>
<proteinExistence type="predicted"/>